<feature type="domain" description="Cas12f1-like TNB" evidence="9">
    <location>
        <begin position="327"/>
        <end position="393"/>
    </location>
</feature>
<keyword evidence="6" id="KW-0238">DNA-binding</keyword>
<keyword evidence="3" id="KW-0815">Transposition</keyword>
<dbReference type="GO" id="GO:0003677">
    <property type="term" value="F:DNA binding"/>
    <property type="evidence" value="ECO:0007669"/>
    <property type="project" value="UniProtKB-KW"/>
</dbReference>
<dbReference type="Pfam" id="PF12323">
    <property type="entry name" value="HTH_OrfB_IS605"/>
    <property type="match status" value="1"/>
</dbReference>
<proteinExistence type="inferred from homology"/>
<reference evidence="12" key="1">
    <citation type="submission" date="2018-12" db="EMBL/GenBank/DDBJ databases">
        <title>A new species of lactobacillus.</title>
        <authorList>
            <person name="Jian Y."/>
            <person name="Xin L."/>
            <person name="Hong Z.J."/>
            <person name="Ming L.Z."/>
            <person name="Hong X.Z."/>
        </authorList>
    </citation>
    <scope>NUCLEOTIDE SEQUENCE [LARGE SCALE GENOMIC DNA]</scope>
    <source>
        <strain evidence="12">HSLZ-75</strain>
    </source>
</reference>
<evidence type="ECO:0000256" key="7">
    <source>
        <dbReference type="ARBA" id="ARBA00023172"/>
    </source>
</evidence>
<gene>
    <name evidence="11" type="ORF">ELX58_03590</name>
</gene>
<dbReference type="PANTHER" id="PTHR30405">
    <property type="entry name" value="TRANSPOSASE"/>
    <property type="match status" value="1"/>
</dbReference>
<comment type="similarity">
    <text evidence="1">In the C-terminal section; belongs to the transposase 35 family.</text>
</comment>
<dbReference type="Pfam" id="PF01385">
    <property type="entry name" value="OrfB_IS605"/>
    <property type="match status" value="1"/>
</dbReference>
<evidence type="ECO:0000256" key="2">
    <source>
        <dbReference type="ARBA" id="ARBA00011044"/>
    </source>
</evidence>
<evidence type="ECO:0000313" key="12">
    <source>
        <dbReference type="Proteomes" id="UP000294321"/>
    </source>
</evidence>
<keyword evidence="4" id="KW-0479">Metal-binding</keyword>
<evidence type="ECO:0000256" key="5">
    <source>
        <dbReference type="ARBA" id="ARBA00022833"/>
    </source>
</evidence>
<dbReference type="GO" id="GO:0006310">
    <property type="term" value="P:DNA recombination"/>
    <property type="evidence" value="ECO:0007669"/>
    <property type="project" value="UniProtKB-KW"/>
</dbReference>
<dbReference type="Proteomes" id="UP000294321">
    <property type="component" value="Chromosome"/>
</dbReference>
<keyword evidence="12" id="KW-1185">Reference proteome</keyword>
<feature type="domain" description="Probable transposase IS891/IS1136/IS1341" evidence="8">
    <location>
        <begin position="176"/>
        <end position="314"/>
    </location>
</feature>
<organism evidence="11 12">
    <name type="scientific">Acetilactobacillus jinshanensis</name>
    <dbReference type="NCBI Taxonomy" id="1720083"/>
    <lineage>
        <taxon>Bacteria</taxon>
        <taxon>Bacillati</taxon>
        <taxon>Bacillota</taxon>
        <taxon>Bacilli</taxon>
        <taxon>Lactobacillales</taxon>
        <taxon>Lactobacillaceae</taxon>
        <taxon>Acetilactobacillus</taxon>
    </lineage>
</organism>
<dbReference type="EMBL" id="CP034726">
    <property type="protein sequence ID" value="QBP18234.1"/>
    <property type="molecule type" value="Genomic_DNA"/>
</dbReference>
<dbReference type="RefSeq" id="WP_133441795.1">
    <property type="nucleotide sequence ID" value="NZ_CP034726.1"/>
</dbReference>
<dbReference type="InterPro" id="IPR051399">
    <property type="entry name" value="RNA-guided_DNA_endo/Transpos"/>
</dbReference>
<dbReference type="InterPro" id="IPR001959">
    <property type="entry name" value="Transposase"/>
</dbReference>
<evidence type="ECO:0000259" key="9">
    <source>
        <dbReference type="Pfam" id="PF07282"/>
    </source>
</evidence>
<evidence type="ECO:0000259" key="10">
    <source>
        <dbReference type="Pfam" id="PF12323"/>
    </source>
</evidence>
<feature type="domain" description="Transposase putative helix-turn-helix" evidence="10">
    <location>
        <begin position="1"/>
        <end position="45"/>
    </location>
</feature>
<dbReference type="Pfam" id="PF07282">
    <property type="entry name" value="Cas12f1-like_TNB"/>
    <property type="match status" value="1"/>
</dbReference>
<dbReference type="NCBIfam" id="NF040570">
    <property type="entry name" value="guided_TnpB"/>
    <property type="match status" value="1"/>
</dbReference>
<keyword evidence="5" id="KW-0862">Zinc</keyword>
<dbReference type="InterPro" id="IPR010095">
    <property type="entry name" value="Cas12f1-like_TNB"/>
</dbReference>
<evidence type="ECO:0000256" key="6">
    <source>
        <dbReference type="ARBA" id="ARBA00023125"/>
    </source>
</evidence>
<dbReference type="InterPro" id="IPR021027">
    <property type="entry name" value="Transposase_put_HTH"/>
</dbReference>
<evidence type="ECO:0000256" key="3">
    <source>
        <dbReference type="ARBA" id="ARBA00022578"/>
    </source>
</evidence>
<comment type="similarity">
    <text evidence="2">In the N-terminal section; belongs to the transposase 2 family.</text>
</comment>
<dbReference type="KEGG" id="lji:ELX58_03590"/>
<dbReference type="OrthoDB" id="56768at2"/>
<dbReference type="GO" id="GO:0046872">
    <property type="term" value="F:metal ion binding"/>
    <property type="evidence" value="ECO:0007669"/>
    <property type="project" value="UniProtKB-KW"/>
</dbReference>
<dbReference type="NCBIfam" id="TIGR01766">
    <property type="entry name" value="IS200/IS605 family accessory protein TnpB-like domain"/>
    <property type="match status" value="1"/>
</dbReference>
<evidence type="ECO:0000313" key="11">
    <source>
        <dbReference type="EMBL" id="QBP18234.1"/>
    </source>
</evidence>
<accession>A0A4P6ZKL9</accession>
<name>A0A4P6ZKL9_9LACO</name>
<dbReference type="AlphaFoldDB" id="A0A4P6ZKL9"/>
<dbReference type="PANTHER" id="PTHR30405:SF11">
    <property type="entry name" value="RNA-GUIDED DNA ENDONUCLEASE RV2885C-RELATED"/>
    <property type="match status" value="1"/>
</dbReference>
<protein>
    <submittedName>
        <fullName evidence="11">Transposase</fullName>
    </submittedName>
</protein>
<sequence>MLIIKGIKAKLYPNQNQRTWLNQQFGDIRFVWNYFLDIEIRKWNRAKLYKIAKKAIPEPLKFPRKYDLYNQLKSLKKKYKWLTYADSRSLQCELGILYQAYQNLFQHRAKAPKFKSKNYFKQSYRTTSIPKQIDKYHVLKLAKLGYVKVRFNEPLVGAIKQVTVTRDSTGDYFASLTVEYESQVQLPKTNRAIGIDVGLDDLAILSNGMKWNSKYYSKASEAIKHKWQILSARRRRDAIKDIRYNQHLQKEMPNHHVKTLAEYHNYQKAKHEVAKINRHIKNQRVNYLQFLTTWIVRHYDFIAIEDLKVSNMQHNHKLARAVACASWYRFRTLLTYKCAWCGKYLELVDPKNTSRICHTCGKNTGVKPLNIRSFICPYCYTKQDRDVNASINILRLGLEQAKANNSTSVQDASLQSCIE</sequence>
<evidence type="ECO:0000256" key="1">
    <source>
        <dbReference type="ARBA" id="ARBA00008761"/>
    </source>
</evidence>
<evidence type="ECO:0000259" key="8">
    <source>
        <dbReference type="Pfam" id="PF01385"/>
    </source>
</evidence>
<keyword evidence="7" id="KW-0233">DNA recombination</keyword>
<evidence type="ECO:0000256" key="4">
    <source>
        <dbReference type="ARBA" id="ARBA00022723"/>
    </source>
</evidence>
<dbReference type="GO" id="GO:0032196">
    <property type="term" value="P:transposition"/>
    <property type="evidence" value="ECO:0007669"/>
    <property type="project" value="UniProtKB-KW"/>
</dbReference>